<feature type="domain" description="Retrotransposon gag" evidence="2">
    <location>
        <begin position="203"/>
        <end position="288"/>
    </location>
</feature>
<feature type="compositionally biased region" description="Basic and acidic residues" evidence="1">
    <location>
        <begin position="317"/>
        <end position="338"/>
    </location>
</feature>
<sequence>MATSPEYDQISISLFSIRKYFKPLALSFDNGWKAKPRFKIPPESYLIISSKGSACFGILNGTKIYRCKIKWSFMTTKTNKLDGSLRIAIGLQSSKPHQSEASFSHARDNTSLSNIKRAILEAHDIDEEEKVQRTVVSEMELIFNRLDDLEVDSRLTVPKRKVDVFAEELKNLIEERVALFHQVGEWYFEALDIDKEEEKVHTVVMYLTDTAASWWRCRYTDGCDVKTWEKFKCELQRQFYPDSVDDKPLTAEAEGSICKYVKEYSALMLEIPKMFERQQLCFFVDGLQQWVPTLLRQRKPHDLTFVMAIVKRLEDFKQGERPRSPRHERAKDGGDGKSKSGSPKATDDEQIGDEGRCCHHKEEEKHEGSGKQGDSGGCFYCAGPYYRRDCPHKGKMIAFLEKHKGNKGDSFSSDGEACMGALQMVNAFVQKSKEETTKRKKSKTR</sequence>
<evidence type="ECO:0000259" key="2">
    <source>
        <dbReference type="Pfam" id="PF03732"/>
    </source>
</evidence>
<gene>
    <name evidence="3" type="ORF">RJ639_024774</name>
</gene>
<dbReference type="Proteomes" id="UP001188597">
    <property type="component" value="Unassembled WGS sequence"/>
</dbReference>
<dbReference type="AlphaFoldDB" id="A0AA88S681"/>
<evidence type="ECO:0000313" key="3">
    <source>
        <dbReference type="EMBL" id="KAK2996861.1"/>
    </source>
</evidence>
<dbReference type="InterPro" id="IPR005162">
    <property type="entry name" value="Retrotrans_gag_dom"/>
</dbReference>
<organism evidence="3 4">
    <name type="scientific">Escallonia herrerae</name>
    <dbReference type="NCBI Taxonomy" id="1293975"/>
    <lineage>
        <taxon>Eukaryota</taxon>
        <taxon>Viridiplantae</taxon>
        <taxon>Streptophyta</taxon>
        <taxon>Embryophyta</taxon>
        <taxon>Tracheophyta</taxon>
        <taxon>Spermatophyta</taxon>
        <taxon>Magnoliopsida</taxon>
        <taxon>eudicotyledons</taxon>
        <taxon>Gunneridae</taxon>
        <taxon>Pentapetalae</taxon>
        <taxon>asterids</taxon>
        <taxon>campanulids</taxon>
        <taxon>Escalloniales</taxon>
        <taxon>Escalloniaceae</taxon>
        <taxon>Escallonia</taxon>
    </lineage>
</organism>
<evidence type="ECO:0000256" key="1">
    <source>
        <dbReference type="SAM" id="MobiDB-lite"/>
    </source>
</evidence>
<reference evidence="3" key="1">
    <citation type="submission" date="2022-12" db="EMBL/GenBank/DDBJ databases">
        <title>Draft genome assemblies for two species of Escallonia (Escalloniales).</title>
        <authorList>
            <person name="Chanderbali A."/>
            <person name="Dervinis C."/>
            <person name="Anghel I."/>
            <person name="Soltis D."/>
            <person name="Soltis P."/>
            <person name="Zapata F."/>
        </authorList>
    </citation>
    <scope>NUCLEOTIDE SEQUENCE</scope>
    <source>
        <strain evidence="3">UCBG64.0493</strain>
        <tissue evidence="3">Leaf</tissue>
    </source>
</reference>
<dbReference type="Pfam" id="PF03732">
    <property type="entry name" value="Retrotrans_gag"/>
    <property type="match status" value="1"/>
</dbReference>
<accession>A0AA88S681</accession>
<protein>
    <recommendedName>
        <fullName evidence="2">Retrotransposon gag domain-containing protein</fullName>
    </recommendedName>
</protein>
<proteinExistence type="predicted"/>
<keyword evidence="4" id="KW-1185">Reference proteome</keyword>
<dbReference type="PANTHER" id="PTHR34482">
    <property type="entry name" value="DNA DAMAGE-INDUCIBLE PROTEIN 1-LIKE"/>
    <property type="match status" value="1"/>
</dbReference>
<evidence type="ECO:0000313" key="4">
    <source>
        <dbReference type="Proteomes" id="UP001188597"/>
    </source>
</evidence>
<name>A0AA88S681_9ASTE</name>
<dbReference type="EMBL" id="JAVXUP010004629">
    <property type="protein sequence ID" value="KAK2996861.1"/>
    <property type="molecule type" value="Genomic_DNA"/>
</dbReference>
<dbReference type="PANTHER" id="PTHR34482:SF49">
    <property type="entry name" value="RETROTRANSPOSON GAG DOMAIN-CONTAINING PROTEIN"/>
    <property type="match status" value="1"/>
</dbReference>
<feature type="region of interest" description="Disordered" evidence="1">
    <location>
        <begin position="317"/>
        <end position="353"/>
    </location>
</feature>
<comment type="caution">
    <text evidence="3">The sequence shown here is derived from an EMBL/GenBank/DDBJ whole genome shotgun (WGS) entry which is preliminary data.</text>
</comment>